<dbReference type="EMBL" id="CP136962">
    <property type="protein sequence ID" value="WOS99012.1"/>
    <property type="molecule type" value="Genomic_DNA"/>
</dbReference>
<dbReference type="AlphaFoldDB" id="A0A9X7F5N3"/>
<dbReference type="RefSeq" id="WP_101755567.1">
    <property type="nucleotide sequence ID" value="NZ_CP136962.1"/>
</dbReference>
<keyword evidence="2" id="KW-1185">Reference proteome</keyword>
<evidence type="ECO:0000313" key="2">
    <source>
        <dbReference type="Proteomes" id="UP000234781"/>
    </source>
</evidence>
<protein>
    <submittedName>
        <fullName evidence="1">DUF6387 family protein</fullName>
    </submittedName>
</protein>
<evidence type="ECO:0000313" key="1">
    <source>
        <dbReference type="EMBL" id="WOS99012.1"/>
    </source>
</evidence>
<name>A0A9X7F5N3_NEIPE</name>
<dbReference type="InterPro" id="IPR045664">
    <property type="entry name" value="DUF6387"/>
</dbReference>
<dbReference type="Pfam" id="PF19924">
    <property type="entry name" value="DUF6387"/>
    <property type="match status" value="1"/>
</dbReference>
<gene>
    <name evidence="1" type="ORF">CYJ98_004960</name>
</gene>
<organism evidence="1 2">
    <name type="scientific">Neisseria perflava</name>
    <dbReference type="NCBI Taxonomy" id="33053"/>
    <lineage>
        <taxon>Bacteria</taxon>
        <taxon>Pseudomonadati</taxon>
        <taxon>Pseudomonadota</taxon>
        <taxon>Betaproteobacteria</taxon>
        <taxon>Neisseriales</taxon>
        <taxon>Neisseriaceae</taxon>
        <taxon>Neisseria</taxon>
    </lineage>
</organism>
<sequence length="323" mass="38168">MNTHDYCPKWFDISKYEETYQWGREDWAIAFEHKIYHYNENLEYASNPALGYGINDDCINSWQSLFLGNTDIPRDSRGLPLGKNLISDDMYKRPFEDLETTFPEPSFLSCFNGTARYRAEIVDSDGEEMLIDSISTIGIQLPELGQFRYEKKAGAYNCFTPVLINFQEYTDDELKEMFEYFLQRYRAFQLYDGYIPRSKKDNIARTFSEAEIESLNRFRVLPCLDLLIWGEYTDQSFTHEELLFLLFGDGTETIINPKTGEEWFPDKSTIKDSVLPKANLLLEAVANPFMHRYDIKRKEMNEVIEFEDDFIDMYQLHMKKKQK</sequence>
<accession>A0A9X7F5N3</accession>
<proteinExistence type="predicted"/>
<reference evidence="2" key="1">
    <citation type="submission" date="2017-12" db="EMBL/GenBank/DDBJ databases">
        <title>Phylogenetic diversity of female urinary microbiome.</title>
        <authorList>
            <person name="Thomas-White K."/>
            <person name="Wolfe A.J."/>
        </authorList>
    </citation>
    <scope>NUCLEOTIDE SEQUENCE [LARGE SCALE GENOMIC DNA]</scope>
    <source>
        <strain evidence="2">UMB0023</strain>
    </source>
</reference>
<dbReference type="Proteomes" id="UP000234781">
    <property type="component" value="Chromosome"/>
</dbReference>